<keyword evidence="4" id="KW-0479">Metal-binding</keyword>
<dbReference type="GeneID" id="100899816"/>
<sequence>MGNIASPHKLSTDEVDAVQAAWQVVRQDQRSIGQQVMMTLFSENPEYIHKFKHLQMIAADQLPYHTALRAHSLSILYVIHSLIDSMDDEETMRELIRKVALTHKPRSVNRDNFQRFEDAFILVLKKYGIDRRTEEAFHKCILYFTDIYEKAEDT</sequence>
<evidence type="ECO:0000256" key="4">
    <source>
        <dbReference type="ARBA" id="ARBA00022723"/>
    </source>
</evidence>
<dbReference type="Pfam" id="PF00042">
    <property type="entry name" value="Globin"/>
    <property type="match status" value="1"/>
</dbReference>
<evidence type="ECO:0000256" key="1">
    <source>
        <dbReference type="ARBA" id="ARBA00022448"/>
    </source>
</evidence>
<keyword evidence="2 6" id="KW-0349">Heme</keyword>
<dbReference type="CDD" id="cd01040">
    <property type="entry name" value="Mb-like"/>
    <property type="match status" value="1"/>
</dbReference>
<dbReference type="Gene3D" id="1.10.490.10">
    <property type="entry name" value="Globins"/>
    <property type="match status" value="1"/>
</dbReference>
<dbReference type="GO" id="GO:0019825">
    <property type="term" value="F:oxygen binding"/>
    <property type="evidence" value="ECO:0007669"/>
    <property type="project" value="InterPro"/>
</dbReference>
<evidence type="ECO:0000256" key="6">
    <source>
        <dbReference type="RuleBase" id="RU000356"/>
    </source>
</evidence>
<dbReference type="GO" id="GO:0005344">
    <property type="term" value="F:oxygen carrier activity"/>
    <property type="evidence" value="ECO:0007669"/>
    <property type="project" value="UniProtKB-KW"/>
</dbReference>
<feature type="domain" description="Globin" evidence="7">
    <location>
        <begin position="9"/>
        <end position="153"/>
    </location>
</feature>
<evidence type="ECO:0000313" key="8">
    <source>
        <dbReference type="Proteomes" id="UP000694867"/>
    </source>
</evidence>
<accession>A0AAJ6QNC6</accession>
<evidence type="ECO:0000313" key="9">
    <source>
        <dbReference type="RefSeq" id="XP_003738593.1"/>
    </source>
</evidence>
<dbReference type="InterPro" id="IPR012292">
    <property type="entry name" value="Globin/Proto"/>
</dbReference>
<dbReference type="InterPro" id="IPR009050">
    <property type="entry name" value="Globin-like_sf"/>
</dbReference>
<dbReference type="PANTHER" id="PTHR47217:SF1">
    <property type="entry name" value="GLOBIN-LIKE PROTEIN"/>
    <property type="match status" value="1"/>
</dbReference>
<protein>
    <submittedName>
        <fullName evidence="9">Globin-2 B chain</fullName>
    </submittedName>
</protein>
<proteinExistence type="inferred from homology"/>
<evidence type="ECO:0000259" key="7">
    <source>
        <dbReference type="PROSITE" id="PS01033"/>
    </source>
</evidence>
<dbReference type="RefSeq" id="XP_003738593.1">
    <property type="nucleotide sequence ID" value="XM_003738545.1"/>
</dbReference>
<keyword evidence="8" id="KW-1185">Reference proteome</keyword>
<evidence type="ECO:0000256" key="5">
    <source>
        <dbReference type="ARBA" id="ARBA00023004"/>
    </source>
</evidence>
<dbReference type="AlphaFoldDB" id="A0AAJ6QNC6"/>
<dbReference type="InterPro" id="IPR044399">
    <property type="entry name" value="Mb-like_M"/>
</dbReference>
<reference evidence="9" key="1">
    <citation type="submission" date="2025-08" db="UniProtKB">
        <authorList>
            <consortium name="RefSeq"/>
        </authorList>
    </citation>
    <scope>IDENTIFICATION</scope>
</reference>
<dbReference type="GO" id="GO:0046872">
    <property type="term" value="F:metal ion binding"/>
    <property type="evidence" value="ECO:0007669"/>
    <property type="project" value="UniProtKB-KW"/>
</dbReference>
<comment type="similarity">
    <text evidence="6">Belongs to the globin family.</text>
</comment>
<dbReference type="PANTHER" id="PTHR47217">
    <property type="entry name" value="GLOBIN-LIKE PROTEIN"/>
    <property type="match status" value="1"/>
</dbReference>
<organism evidence="8 9">
    <name type="scientific">Galendromus occidentalis</name>
    <name type="common">western predatory mite</name>
    <dbReference type="NCBI Taxonomy" id="34638"/>
    <lineage>
        <taxon>Eukaryota</taxon>
        <taxon>Metazoa</taxon>
        <taxon>Ecdysozoa</taxon>
        <taxon>Arthropoda</taxon>
        <taxon>Chelicerata</taxon>
        <taxon>Arachnida</taxon>
        <taxon>Acari</taxon>
        <taxon>Parasitiformes</taxon>
        <taxon>Mesostigmata</taxon>
        <taxon>Gamasina</taxon>
        <taxon>Phytoseioidea</taxon>
        <taxon>Phytoseiidae</taxon>
        <taxon>Typhlodrominae</taxon>
        <taxon>Galendromus</taxon>
    </lineage>
</organism>
<evidence type="ECO:0000256" key="3">
    <source>
        <dbReference type="ARBA" id="ARBA00022621"/>
    </source>
</evidence>
<keyword evidence="3 6" id="KW-0561">Oxygen transport</keyword>
<dbReference type="SUPFAM" id="SSF46458">
    <property type="entry name" value="Globin-like"/>
    <property type="match status" value="1"/>
</dbReference>
<dbReference type="KEGG" id="goe:100899816"/>
<dbReference type="Proteomes" id="UP000694867">
    <property type="component" value="Unplaced"/>
</dbReference>
<dbReference type="InterPro" id="IPR000971">
    <property type="entry name" value="Globin"/>
</dbReference>
<dbReference type="GO" id="GO:0020037">
    <property type="term" value="F:heme binding"/>
    <property type="evidence" value="ECO:0007669"/>
    <property type="project" value="InterPro"/>
</dbReference>
<dbReference type="PROSITE" id="PS01033">
    <property type="entry name" value="GLOBIN"/>
    <property type="match status" value="1"/>
</dbReference>
<keyword evidence="1 6" id="KW-0813">Transport</keyword>
<keyword evidence="5" id="KW-0408">Iron</keyword>
<name>A0AAJ6QNC6_9ACAR</name>
<gene>
    <name evidence="9" type="primary">LOC100899816</name>
</gene>
<evidence type="ECO:0000256" key="2">
    <source>
        <dbReference type="ARBA" id="ARBA00022617"/>
    </source>
</evidence>